<gene>
    <name evidence="2" type="ORF">BDV96DRAFT_35320</name>
</gene>
<protein>
    <recommendedName>
        <fullName evidence="4">Fungal N-terminal domain-containing protein</fullName>
    </recommendedName>
</protein>
<dbReference type="EMBL" id="ML977320">
    <property type="protein sequence ID" value="KAF2116808.1"/>
    <property type="molecule type" value="Genomic_DNA"/>
</dbReference>
<feature type="compositionally biased region" description="Basic and acidic residues" evidence="1">
    <location>
        <begin position="293"/>
        <end position="303"/>
    </location>
</feature>
<evidence type="ECO:0000256" key="1">
    <source>
        <dbReference type="SAM" id="MobiDB-lite"/>
    </source>
</evidence>
<evidence type="ECO:0000313" key="2">
    <source>
        <dbReference type="EMBL" id="KAF2116808.1"/>
    </source>
</evidence>
<sequence>MAFSISIGDVILLSTLAYRLGRTLTVDRRKAPTAAKEVQNQLFAVGEALGCVARSIGERKRGRETSRSGDIGIDDGESTNLEDEAIEHIVENCRETLEQLSTRMSKYAIIQSGSDVTSEPSEVNKWRTGLKTNWRKIRWMMDTEELDTARKNLSVHIDSLNLLLTGVNQDQTSKIGDRLGEIHSMITDVHQWAKEDRGNLNPAVGAGVWLPDMSMSMLSARHGRSPTFALSAKLPMKSRPLLLCPKASFKDDWAHHLITSSKGSTSVFQCNCEPTDRASAREVHGGKVQFTRKTPDHKSLHED</sequence>
<dbReference type="OrthoDB" id="5404564at2759"/>
<feature type="region of interest" description="Disordered" evidence="1">
    <location>
        <begin position="281"/>
        <end position="303"/>
    </location>
</feature>
<proteinExistence type="predicted"/>
<dbReference type="PANTHER" id="PTHR38886">
    <property type="entry name" value="SESA DOMAIN-CONTAINING PROTEIN"/>
    <property type="match status" value="1"/>
</dbReference>
<reference evidence="2" key="1">
    <citation type="journal article" date="2020" name="Stud. Mycol.">
        <title>101 Dothideomycetes genomes: a test case for predicting lifestyles and emergence of pathogens.</title>
        <authorList>
            <person name="Haridas S."/>
            <person name="Albert R."/>
            <person name="Binder M."/>
            <person name="Bloem J."/>
            <person name="Labutti K."/>
            <person name="Salamov A."/>
            <person name="Andreopoulos B."/>
            <person name="Baker S."/>
            <person name="Barry K."/>
            <person name="Bills G."/>
            <person name="Bluhm B."/>
            <person name="Cannon C."/>
            <person name="Castanera R."/>
            <person name="Culley D."/>
            <person name="Daum C."/>
            <person name="Ezra D."/>
            <person name="Gonzalez J."/>
            <person name="Henrissat B."/>
            <person name="Kuo A."/>
            <person name="Liang C."/>
            <person name="Lipzen A."/>
            <person name="Lutzoni F."/>
            <person name="Magnuson J."/>
            <person name="Mondo S."/>
            <person name="Nolan M."/>
            <person name="Ohm R."/>
            <person name="Pangilinan J."/>
            <person name="Park H.-J."/>
            <person name="Ramirez L."/>
            <person name="Alfaro M."/>
            <person name="Sun H."/>
            <person name="Tritt A."/>
            <person name="Yoshinaga Y."/>
            <person name="Zwiers L.-H."/>
            <person name="Turgeon B."/>
            <person name="Goodwin S."/>
            <person name="Spatafora J."/>
            <person name="Crous P."/>
            <person name="Grigoriev I."/>
        </authorList>
    </citation>
    <scope>NUCLEOTIDE SEQUENCE</scope>
    <source>
        <strain evidence="2">CBS 627.86</strain>
    </source>
</reference>
<evidence type="ECO:0000313" key="3">
    <source>
        <dbReference type="Proteomes" id="UP000799770"/>
    </source>
</evidence>
<dbReference type="Proteomes" id="UP000799770">
    <property type="component" value="Unassembled WGS sequence"/>
</dbReference>
<dbReference type="AlphaFoldDB" id="A0A6A5ZEN9"/>
<accession>A0A6A5ZEN9</accession>
<dbReference type="PANTHER" id="PTHR38886:SF1">
    <property type="entry name" value="NACHT-NTPASE AND P-LOOP NTPASES N-TERMINAL DOMAIN-CONTAINING PROTEIN"/>
    <property type="match status" value="1"/>
</dbReference>
<evidence type="ECO:0008006" key="4">
    <source>
        <dbReference type="Google" id="ProtNLM"/>
    </source>
</evidence>
<organism evidence="2 3">
    <name type="scientific">Lophiotrema nucula</name>
    <dbReference type="NCBI Taxonomy" id="690887"/>
    <lineage>
        <taxon>Eukaryota</taxon>
        <taxon>Fungi</taxon>
        <taxon>Dikarya</taxon>
        <taxon>Ascomycota</taxon>
        <taxon>Pezizomycotina</taxon>
        <taxon>Dothideomycetes</taxon>
        <taxon>Pleosporomycetidae</taxon>
        <taxon>Pleosporales</taxon>
        <taxon>Lophiotremataceae</taxon>
        <taxon>Lophiotrema</taxon>
    </lineage>
</organism>
<keyword evidence="3" id="KW-1185">Reference proteome</keyword>
<name>A0A6A5ZEN9_9PLEO</name>